<dbReference type="InterPro" id="IPR043782">
    <property type="entry name" value="DUF5724"/>
</dbReference>
<dbReference type="InterPro" id="IPR025406">
    <property type="entry name" value="DUF4132"/>
</dbReference>
<feature type="domain" description="DUF4132" evidence="1">
    <location>
        <begin position="571"/>
        <end position="745"/>
    </location>
</feature>
<dbReference type="Proteomes" id="UP000501237">
    <property type="component" value="Chromosome"/>
</dbReference>
<organism evidence="4 5">
    <name type="scientific">Metapseudomonas otitidis</name>
    <dbReference type="NCBI Taxonomy" id="319939"/>
    <lineage>
        <taxon>Bacteria</taxon>
        <taxon>Pseudomonadati</taxon>
        <taxon>Pseudomonadota</taxon>
        <taxon>Gammaproteobacteria</taxon>
        <taxon>Pseudomonadales</taxon>
        <taxon>Pseudomonadaceae</taxon>
        <taxon>Metapseudomonas</taxon>
    </lineage>
</organism>
<evidence type="ECO:0000259" key="3">
    <source>
        <dbReference type="Pfam" id="PF24879"/>
    </source>
</evidence>
<evidence type="ECO:0008006" key="6">
    <source>
        <dbReference type="Google" id="ProtNLM"/>
    </source>
</evidence>
<feature type="domain" description="DUF7737" evidence="3">
    <location>
        <begin position="834"/>
        <end position="933"/>
    </location>
</feature>
<dbReference type="EMBL" id="AP022642">
    <property type="protein sequence ID" value="BCA28088.1"/>
    <property type="molecule type" value="Genomic_DNA"/>
</dbReference>
<dbReference type="AlphaFoldDB" id="A0A679GI24"/>
<evidence type="ECO:0000259" key="1">
    <source>
        <dbReference type="Pfam" id="PF13569"/>
    </source>
</evidence>
<dbReference type="RefSeq" id="WP_172433188.1">
    <property type="nucleotide sequence ID" value="NZ_AP022642.1"/>
</dbReference>
<protein>
    <recommendedName>
        <fullName evidence="6">DUF4132 domain-containing protein</fullName>
    </recommendedName>
</protein>
<dbReference type="Pfam" id="PF18991">
    <property type="entry name" value="DUF5724"/>
    <property type="match status" value="1"/>
</dbReference>
<dbReference type="Pfam" id="PF24879">
    <property type="entry name" value="DUF7737"/>
    <property type="match status" value="1"/>
</dbReference>
<name>A0A679GI24_9GAMM</name>
<evidence type="ECO:0000313" key="5">
    <source>
        <dbReference type="Proteomes" id="UP000501237"/>
    </source>
</evidence>
<feature type="domain" description="DUF5724" evidence="2">
    <location>
        <begin position="465"/>
        <end position="535"/>
    </location>
</feature>
<dbReference type="Pfam" id="PF13569">
    <property type="entry name" value="DUF4132"/>
    <property type="match status" value="1"/>
</dbReference>
<dbReference type="GeneID" id="57397287"/>
<sequence length="940" mass="104077">MQHYQADAHQQARIALLEAFLDRTLDALPERDALLAEDGHHHPFWDEVDGLALADAFLAEAGPDGQQALVDALVFPHSLGHDETEHLYTRQRLLQITSSAGVAAYPSTRSFQALERRVRHILAHAFEDSDHALRPGYVARYYWHDPANAWTTPNLADCLELLAEHPVDNAWLDVAQWLLSGDWDRRNPLEDAYHPRLAGSYQGRAEDAIRRFAVGLADAGRLDAAQHEHAVRTWAESLCTLPPLAAGGSPGEQRLDALNADFVQRSLAQLPESAEQLRSMIGERGTSTAHWLLAGVRELARLGLEPEALERHYENHQGRVLTALLDVGHLEKDEEAALAEQLAGFPRASLLTALPFSGAASEAVLDALGWSDLKPLQRLYLDLALAVDHTGHLVEDLQSSDDPELGVVDRDALQAALDQADAGHLADYFTALEGTPWAFPNTRLLLDAFRGLERKALEKKLQRHAQAALRAYGLLPTSGTDETRERYLALKRYHREVERYGAERQANSQAAIQAGLENLARTAGYGDATRLEWAMEAEIAEQTPDRLHLDGYDLWLELQGLNPVMVASKGGKRLKSVPAGLRKHDGHAELKALQGRMKDQIRRFRLTLETMMARGEALEPAQLRQLLRMPAARLLLDHLVLRDGDGLLGWLDGDAFALRPLTGPARPIEGPLLIAHPLHLYEAGALSAWQQALVAQRRVQPFKQVFRELYLLTPAERENGLKSMRFAGHVLRSAVAARLLRARGWTTHDGEEVFRNWGQGLYAFVDFPDAQRYLPLTETITLQAIEFVRDRAPLPLEEVPPLVFSETLRDADLIVSVAFTGETGTHAGSAEVIQRRAELVQALVGSLGLANVRCEGHHAHITGSRARYRLHLGSGVIHIEPGNYLCIVPAGKPADDLYLPFADSDARTSEIISKLFLLLDDGAIDDPSILEQIRRSEAPA</sequence>
<evidence type="ECO:0000259" key="2">
    <source>
        <dbReference type="Pfam" id="PF18991"/>
    </source>
</evidence>
<gene>
    <name evidence="4" type="ORF">PtoMrB4_20650</name>
</gene>
<dbReference type="KEGG" id="poj:PtoMrB4_20650"/>
<accession>A0A679GI24</accession>
<proteinExistence type="predicted"/>
<reference evidence="4 5" key="1">
    <citation type="journal article" date="2020" name="Microbiol. Resour. Announc.">
        <title>Complete genome sequence of Pseudomonas otitidis strain MrB4, isolated from Lake Biwa in Japan.</title>
        <authorList>
            <person name="Miyazaki K."/>
            <person name="Hase E."/>
            <person name="Maruya T."/>
        </authorList>
    </citation>
    <scope>NUCLEOTIDE SEQUENCE [LARGE SCALE GENOMIC DNA]</scope>
    <source>
        <strain evidence="4 5">MrB4</strain>
    </source>
</reference>
<dbReference type="InterPro" id="IPR056639">
    <property type="entry name" value="DUF7737"/>
</dbReference>
<evidence type="ECO:0000313" key="4">
    <source>
        <dbReference type="EMBL" id="BCA28088.1"/>
    </source>
</evidence>